<dbReference type="EMBL" id="JAQIZZ010000003">
    <property type="protein sequence ID" value="KAJ5547028.1"/>
    <property type="molecule type" value="Genomic_DNA"/>
</dbReference>
<reference evidence="3 4" key="1">
    <citation type="journal article" date="2023" name="IMA Fungus">
        <title>Comparative genomic study of the Penicillium genus elucidates a diverse pangenome and 15 lateral gene transfer events.</title>
        <authorList>
            <person name="Petersen C."/>
            <person name="Sorensen T."/>
            <person name="Nielsen M.R."/>
            <person name="Sondergaard T.E."/>
            <person name="Sorensen J.L."/>
            <person name="Fitzpatrick D.A."/>
            <person name="Frisvad J.C."/>
            <person name="Nielsen K.L."/>
        </authorList>
    </citation>
    <scope>NUCLEOTIDE SEQUENCE [LARGE SCALE GENOMIC DNA]</scope>
    <source>
        <strain evidence="3 4">IBT 35679</strain>
    </source>
</reference>
<evidence type="ECO:0000313" key="4">
    <source>
        <dbReference type="Proteomes" id="UP001220324"/>
    </source>
</evidence>
<sequence length="501" mass="55412">MSIVTDLVAASAALRDPVSLSDENYDRQLRDHTAYIRQLISKRDLGSIARDQELLNHFDPSDDSITYLLLLRLQIHTLQETSGGVLPTELLPFGRLWSQSAHYLEVFDRVQVRYIGHEWVQLIESMVLAAQATSKPLLAARLIKDALLRLDPSCAVLTSTHLLLAQLCLAARAYTCALPVLNKHICHIPALPSRASSNSLSIRCAEHESSQSFINETTGLASKLSYRDYLRYFLYGGMIYMALKEWRKASHFLGIVISMPTMGSVSMIMVEAYKKWILVGLLDKGKLCSPPSITAPQVIKTFQSLAKPYISFAQAFERGDMKRLEAEVDAARDIWHLDNNTGLVWQVVNAYSTHSLIKAKKVFAALTVAELQSHTSPSPMDVNGAVKANLASLVVSNAIEAKLAQPQLYSKDTMLRFADVSSLPEASRETKVQAQFEGERQLLEALFGGVEENSNGLGLSEEFIDTIVKGQQAWPSATVMNPSLGRDAGLEMDEDIMGDLS</sequence>
<dbReference type="Pfam" id="PF22788">
    <property type="entry name" value="COP9_hel_rpt"/>
    <property type="match status" value="1"/>
</dbReference>
<name>A0AAD6D3D6_9EURO</name>
<accession>A0AAD6D3D6</accession>
<dbReference type="PANTHER" id="PTHR10758">
    <property type="entry name" value="26S PROTEASOME NON-ATPASE REGULATORY SUBUNIT 3/COP9 SIGNALOSOME COMPLEX SUBUNIT 3"/>
    <property type="match status" value="1"/>
</dbReference>
<dbReference type="PANTHER" id="PTHR10758:SF1">
    <property type="entry name" value="COP9 SIGNALOSOME COMPLEX SUBUNIT 3"/>
    <property type="match status" value="1"/>
</dbReference>
<dbReference type="Proteomes" id="UP001220324">
    <property type="component" value="Unassembled WGS sequence"/>
</dbReference>
<dbReference type="InterPro" id="IPR055089">
    <property type="entry name" value="COP9_N"/>
</dbReference>
<organism evidence="3 4">
    <name type="scientific">Penicillium frequentans</name>
    <dbReference type="NCBI Taxonomy" id="3151616"/>
    <lineage>
        <taxon>Eukaryota</taxon>
        <taxon>Fungi</taxon>
        <taxon>Dikarya</taxon>
        <taxon>Ascomycota</taxon>
        <taxon>Pezizomycotina</taxon>
        <taxon>Eurotiomycetes</taxon>
        <taxon>Eurotiomycetidae</taxon>
        <taxon>Eurotiales</taxon>
        <taxon>Aspergillaceae</taxon>
        <taxon>Penicillium</taxon>
    </lineage>
</organism>
<dbReference type="InterPro" id="IPR050756">
    <property type="entry name" value="CSN3"/>
</dbReference>
<feature type="domain" description="COP9 signalosome complex subunit 3 N-terminal helical repeats" evidence="2">
    <location>
        <begin position="52"/>
        <end position="296"/>
    </location>
</feature>
<evidence type="ECO:0000259" key="2">
    <source>
        <dbReference type="Pfam" id="PF22788"/>
    </source>
</evidence>
<evidence type="ECO:0000313" key="3">
    <source>
        <dbReference type="EMBL" id="KAJ5547028.1"/>
    </source>
</evidence>
<keyword evidence="1" id="KW-0963">Cytoplasm</keyword>
<keyword evidence="4" id="KW-1185">Reference proteome</keyword>
<protein>
    <recommendedName>
        <fullName evidence="2">COP9 signalosome complex subunit 3 N-terminal helical repeats domain-containing protein</fullName>
    </recommendedName>
</protein>
<dbReference type="AlphaFoldDB" id="A0AAD6D3D6"/>
<dbReference type="GO" id="GO:0006511">
    <property type="term" value="P:ubiquitin-dependent protein catabolic process"/>
    <property type="evidence" value="ECO:0007669"/>
    <property type="project" value="TreeGrafter"/>
</dbReference>
<proteinExistence type="predicted"/>
<dbReference type="GO" id="GO:0008180">
    <property type="term" value="C:COP9 signalosome"/>
    <property type="evidence" value="ECO:0007669"/>
    <property type="project" value="TreeGrafter"/>
</dbReference>
<gene>
    <name evidence="3" type="ORF">N7494_004613</name>
</gene>
<evidence type="ECO:0000256" key="1">
    <source>
        <dbReference type="ARBA" id="ARBA00022490"/>
    </source>
</evidence>
<comment type="caution">
    <text evidence="3">The sequence shown here is derived from an EMBL/GenBank/DDBJ whole genome shotgun (WGS) entry which is preliminary data.</text>
</comment>